<comment type="caution">
    <text evidence="2">The sequence shown here is derived from an EMBL/GenBank/DDBJ whole genome shotgun (WGS) entry which is preliminary data.</text>
</comment>
<proteinExistence type="predicted"/>
<dbReference type="PANTHER" id="PTHR10099:SF1">
    <property type="entry name" value="PHOSPHORIBOSYLFORMYLGLYCINAMIDINE SYNTHASE"/>
    <property type="match status" value="1"/>
</dbReference>
<gene>
    <name evidence="2" type="ORF">H9753_10100</name>
</gene>
<evidence type="ECO:0000259" key="1">
    <source>
        <dbReference type="Pfam" id="PF18072"/>
    </source>
</evidence>
<feature type="domain" description="Phosphoribosylformylglycinamidine synthase linker" evidence="1">
    <location>
        <begin position="180"/>
        <end position="229"/>
    </location>
</feature>
<accession>A0A9D2PQ45</accession>
<reference evidence="2" key="1">
    <citation type="journal article" date="2021" name="PeerJ">
        <title>Extensive microbial diversity within the chicken gut microbiome revealed by metagenomics and culture.</title>
        <authorList>
            <person name="Gilroy R."/>
            <person name="Ravi A."/>
            <person name="Getino M."/>
            <person name="Pursley I."/>
            <person name="Horton D.L."/>
            <person name="Alikhan N.F."/>
            <person name="Baker D."/>
            <person name="Gharbi K."/>
            <person name="Hall N."/>
            <person name="Watson M."/>
            <person name="Adriaenssens E.M."/>
            <person name="Foster-Nyarko E."/>
            <person name="Jarju S."/>
            <person name="Secka A."/>
            <person name="Antonio M."/>
            <person name="Oren A."/>
            <person name="Chaudhuri R.R."/>
            <person name="La Ragione R."/>
            <person name="Hildebrand F."/>
            <person name="Pallen M.J."/>
        </authorList>
    </citation>
    <scope>NUCLEOTIDE SEQUENCE</scope>
    <source>
        <strain evidence="2">ChiBcec2-3848</strain>
    </source>
</reference>
<evidence type="ECO:0000313" key="3">
    <source>
        <dbReference type="Proteomes" id="UP000823886"/>
    </source>
</evidence>
<evidence type="ECO:0000313" key="2">
    <source>
        <dbReference type="EMBL" id="HJC63950.1"/>
    </source>
</evidence>
<protein>
    <submittedName>
        <fullName evidence="2">Phosphoribosylformylglycinamidine synthase</fullName>
    </submittedName>
</protein>
<dbReference type="PANTHER" id="PTHR10099">
    <property type="entry name" value="PHOSPHORIBOSYLFORMYLGLYCINAMIDINE SYNTHASE"/>
    <property type="match status" value="1"/>
</dbReference>
<dbReference type="GO" id="GO:0005737">
    <property type="term" value="C:cytoplasm"/>
    <property type="evidence" value="ECO:0007669"/>
    <property type="project" value="TreeGrafter"/>
</dbReference>
<dbReference type="InterPro" id="IPR041609">
    <property type="entry name" value="PurL_linker"/>
</dbReference>
<dbReference type="AlphaFoldDB" id="A0A9D2PQ45"/>
<organism evidence="2 3">
    <name type="scientific">Candidatus Blautia merdavium</name>
    <dbReference type="NCBI Taxonomy" id="2838494"/>
    <lineage>
        <taxon>Bacteria</taxon>
        <taxon>Bacillati</taxon>
        <taxon>Bacillota</taxon>
        <taxon>Clostridia</taxon>
        <taxon>Lachnospirales</taxon>
        <taxon>Lachnospiraceae</taxon>
        <taxon>Blautia</taxon>
    </lineage>
</organism>
<dbReference type="SUPFAM" id="SSF109736">
    <property type="entry name" value="FGAM synthase PurL, linker domain"/>
    <property type="match status" value="1"/>
</dbReference>
<reference evidence="2" key="2">
    <citation type="submission" date="2021-04" db="EMBL/GenBank/DDBJ databases">
        <authorList>
            <person name="Gilroy R."/>
        </authorList>
    </citation>
    <scope>NUCLEOTIDE SEQUENCE</scope>
    <source>
        <strain evidence="2">ChiBcec2-3848</strain>
    </source>
</reference>
<dbReference type="GO" id="GO:0006164">
    <property type="term" value="P:purine nucleotide biosynthetic process"/>
    <property type="evidence" value="ECO:0007669"/>
    <property type="project" value="TreeGrafter"/>
</dbReference>
<dbReference type="EMBL" id="DWVZ01000139">
    <property type="protein sequence ID" value="HJC63950.1"/>
    <property type="molecule type" value="Genomic_DNA"/>
</dbReference>
<name>A0A9D2PQ45_9FIRM</name>
<dbReference type="Proteomes" id="UP000823886">
    <property type="component" value="Unassembled WGS sequence"/>
</dbReference>
<dbReference type="GO" id="GO:0004642">
    <property type="term" value="F:phosphoribosylformylglycinamidine synthase activity"/>
    <property type="evidence" value="ECO:0007669"/>
    <property type="project" value="TreeGrafter"/>
</dbReference>
<dbReference type="Pfam" id="PF18072">
    <property type="entry name" value="FGAR-AT_linker"/>
    <property type="match status" value="1"/>
</dbReference>
<feature type="non-terminal residue" evidence="2">
    <location>
        <position position="324"/>
    </location>
</feature>
<sequence length="324" mass="37344">MSSVKRVYVEKKPDFAVKANELKHEIDSYLGIKDVTGVRVLIRYDVENISDEVFEKACTCVFSEPPVDILFKETFDTAEGAKIFSVEYLPGQFDQRADSAVQCVQFLKEDENPIIRSATTYVIEGSVSEEELEAIKNHCINPVDSREADAAKPETLVTNFDEPADVKIFDGFVEMEETALKELYDSLNLAMTFKDFLHIQNYYKNEEKRDPSMTEIRVLDTYWSDHCRHTTFSTELKNVEFGEGDYKEPLVKTYEKYLADRQVIYKDRDDKFVCLMDLALMAMKKLKAEGKLQDQEESEEINACSIVVPVDVDGKEEEWLINFK</sequence>